<reference evidence="1 2" key="2">
    <citation type="journal article" date="2016" name="Int. J. Syst. Evol. Microbiol.">
        <title>Flavisolibacter tropicus sp. nov., isolated from tropical soil.</title>
        <authorList>
            <person name="Lee J.J."/>
            <person name="Kang M.S."/>
            <person name="Kim G.S."/>
            <person name="Lee C.S."/>
            <person name="Lim S."/>
            <person name="Lee J."/>
            <person name="Roh S.H."/>
            <person name="Kang H."/>
            <person name="Ha J.M."/>
            <person name="Bae S."/>
            <person name="Jung H.Y."/>
            <person name="Kim M.K."/>
        </authorList>
    </citation>
    <scope>NUCLEOTIDE SEQUENCE [LARGE SCALE GENOMIC DNA]</scope>
    <source>
        <strain evidence="1 2">LCS9</strain>
    </source>
</reference>
<gene>
    <name evidence="1" type="ORF">SY85_10070</name>
</gene>
<dbReference type="STRING" id="1492898.SY85_10070"/>
<accession>A0A172TVN0</accession>
<keyword evidence="2" id="KW-1185">Reference proteome</keyword>
<proteinExistence type="predicted"/>
<dbReference type="AlphaFoldDB" id="A0A172TVN0"/>
<organism evidence="1 2">
    <name type="scientific">Flavisolibacter tropicus</name>
    <dbReference type="NCBI Taxonomy" id="1492898"/>
    <lineage>
        <taxon>Bacteria</taxon>
        <taxon>Pseudomonadati</taxon>
        <taxon>Bacteroidota</taxon>
        <taxon>Chitinophagia</taxon>
        <taxon>Chitinophagales</taxon>
        <taxon>Chitinophagaceae</taxon>
        <taxon>Flavisolibacter</taxon>
    </lineage>
</organism>
<dbReference type="KEGG" id="fla:SY85_10070"/>
<dbReference type="EMBL" id="CP011390">
    <property type="protein sequence ID" value="ANE50797.1"/>
    <property type="molecule type" value="Genomic_DNA"/>
</dbReference>
<reference evidence="2" key="1">
    <citation type="submission" date="2015-01" db="EMBL/GenBank/DDBJ databases">
        <title>Flavisolibacter sp./LCS9/ whole genome sequencing.</title>
        <authorList>
            <person name="Kim M.K."/>
            <person name="Srinivasan S."/>
            <person name="Lee J.-J."/>
        </authorList>
    </citation>
    <scope>NUCLEOTIDE SEQUENCE [LARGE SCALE GENOMIC DNA]</scope>
    <source>
        <strain evidence="2">LCS9</strain>
    </source>
</reference>
<name>A0A172TVN0_9BACT</name>
<protein>
    <submittedName>
        <fullName evidence="1">Uncharacterized protein</fullName>
    </submittedName>
</protein>
<dbReference type="Proteomes" id="UP000077177">
    <property type="component" value="Chromosome"/>
</dbReference>
<evidence type="ECO:0000313" key="2">
    <source>
        <dbReference type="Proteomes" id="UP000077177"/>
    </source>
</evidence>
<evidence type="ECO:0000313" key="1">
    <source>
        <dbReference type="EMBL" id="ANE50797.1"/>
    </source>
</evidence>
<sequence length="266" mass="29948">MVLFMQLAFVLPLVLLLFLGSQGYGQVRDFKQTKNFISEKLHCCSVPFTPSDPSRKVVAVDIDQDGSVALFYSSDMVPQTFNLFDLYKESDTSTGIQLYKDAKFVQFHLSPERTRVISFATHNEAKEVYNAFLDLLRLCIKDTVSFAGLNFHQTIEMINGRVEKWSWGFTQVVTASADGSVVLVRGGSPDFRFNLLDLKDPYYKEGMVKNGIEAVTCTYGTVAPASWINFYKGDQSVGFLKLDCAPESQMKILLEALLHLQSLCKR</sequence>